<evidence type="ECO:0000256" key="2">
    <source>
        <dbReference type="ARBA" id="ARBA00023015"/>
    </source>
</evidence>
<dbReference type="GO" id="GO:0003700">
    <property type="term" value="F:DNA-binding transcription factor activity"/>
    <property type="evidence" value="ECO:0007669"/>
    <property type="project" value="InterPro"/>
</dbReference>
<gene>
    <name evidence="6" type="ORF">M8523_09730</name>
</gene>
<comment type="similarity">
    <text evidence="1">Belongs to the LysR transcriptional regulatory family.</text>
</comment>
<evidence type="ECO:0000256" key="3">
    <source>
        <dbReference type="ARBA" id="ARBA00023125"/>
    </source>
</evidence>
<dbReference type="InterPro" id="IPR036388">
    <property type="entry name" value="WH-like_DNA-bd_sf"/>
</dbReference>
<reference evidence="6" key="1">
    <citation type="submission" date="2022-05" db="EMBL/GenBank/DDBJ databases">
        <authorList>
            <person name="Pankratov T."/>
        </authorList>
    </citation>
    <scope>NUCLEOTIDE SEQUENCE</scope>
    <source>
        <strain evidence="6">BP6-180914</strain>
    </source>
</reference>
<dbReference type="AlphaFoldDB" id="A0AA41YTI3"/>
<dbReference type="InterPro" id="IPR005119">
    <property type="entry name" value="LysR_subst-bd"/>
</dbReference>
<dbReference type="Gene3D" id="1.10.10.10">
    <property type="entry name" value="Winged helix-like DNA-binding domain superfamily/Winged helix DNA-binding domain"/>
    <property type="match status" value="1"/>
</dbReference>
<organism evidence="6 7">
    <name type="scientific">Lichenifustis flavocetrariae</name>
    <dbReference type="NCBI Taxonomy" id="2949735"/>
    <lineage>
        <taxon>Bacteria</taxon>
        <taxon>Pseudomonadati</taxon>
        <taxon>Pseudomonadota</taxon>
        <taxon>Alphaproteobacteria</taxon>
        <taxon>Hyphomicrobiales</taxon>
        <taxon>Lichenihabitantaceae</taxon>
        <taxon>Lichenifustis</taxon>
    </lineage>
</organism>
<keyword evidence="4" id="KW-0804">Transcription</keyword>
<dbReference type="Pfam" id="PF00126">
    <property type="entry name" value="HTH_1"/>
    <property type="match status" value="1"/>
</dbReference>
<dbReference type="SUPFAM" id="SSF46785">
    <property type="entry name" value="Winged helix' DNA-binding domain"/>
    <property type="match status" value="1"/>
</dbReference>
<keyword evidence="3" id="KW-0238">DNA-binding</keyword>
<evidence type="ECO:0000256" key="1">
    <source>
        <dbReference type="ARBA" id="ARBA00009437"/>
    </source>
</evidence>
<dbReference type="InterPro" id="IPR000847">
    <property type="entry name" value="LysR_HTH_N"/>
</dbReference>
<dbReference type="Pfam" id="PF03466">
    <property type="entry name" value="LysR_substrate"/>
    <property type="match status" value="1"/>
</dbReference>
<evidence type="ECO:0000313" key="6">
    <source>
        <dbReference type="EMBL" id="MCW6508301.1"/>
    </source>
</evidence>
<comment type="caution">
    <text evidence="6">The sequence shown here is derived from an EMBL/GenBank/DDBJ whole genome shotgun (WGS) entry which is preliminary data.</text>
</comment>
<dbReference type="InterPro" id="IPR036390">
    <property type="entry name" value="WH_DNA-bd_sf"/>
</dbReference>
<dbReference type="RefSeq" id="WP_282584669.1">
    <property type="nucleotide sequence ID" value="NZ_JAMOIM010000005.1"/>
</dbReference>
<sequence length="310" mass="33897">MSFSLKQIRHFLAVADAGQISRAAVEHNISQSALTASIQQLEAILGGPLFERRSNGVMLTHAGLRFLPLARKVISSCNEALAVSGEIPRKVQGRLAIALTYTVAGYFLTPLLLRFRRIFPHVEFTLREAARSAIERDLIGGSGEIALLLTSNVTSDPRLASKTLFRSARRLWAPADHPLLQGERVGLADIAAYPYVALTVDEALNTASRYWDIAGHRPKILFETSSVEAVRSMVGAGLGVTILSDMVYRPWSIEAQRIDTRDIADPVPTMDVGVVWLRDEAMTPAARAFVDFMQGAFQATEEAVRIPSSA</sequence>
<dbReference type="GO" id="GO:0032993">
    <property type="term" value="C:protein-DNA complex"/>
    <property type="evidence" value="ECO:0007669"/>
    <property type="project" value="TreeGrafter"/>
</dbReference>
<protein>
    <submittedName>
        <fullName evidence="6">LysR family transcriptional regulator</fullName>
    </submittedName>
</protein>
<keyword evidence="7" id="KW-1185">Reference proteome</keyword>
<accession>A0AA41YTI3</accession>
<dbReference type="PROSITE" id="PS50931">
    <property type="entry name" value="HTH_LYSR"/>
    <property type="match status" value="1"/>
</dbReference>
<dbReference type="Proteomes" id="UP001165667">
    <property type="component" value="Unassembled WGS sequence"/>
</dbReference>
<dbReference type="PANTHER" id="PTHR30346:SF0">
    <property type="entry name" value="HCA OPERON TRANSCRIPTIONAL ACTIVATOR HCAR"/>
    <property type="match status" value="1"/>
</dbReference>
<proteinExistence type="inferred from homology"/>
<dbReference type="Gene3D" id="3.40.190.10">
    <property type="entry name" value="Periplasmic binding protein-like II"/>
    <property type="match status" value="2"/>
</dbReference>
<evidence type="ECO:0000259" key="5">
    <source>
        <dbReference type="PROSITE" id="PS50931"/>
    </source>
</evidence>
<evidence type="ECO:0000256" key="4">
    <source>
        <dbReference type="ARBA" id="ARBA00023163"/>
    </source>
</evidence>
<feature type="domain" description="HTH lysR-type" evidence="5">
    <location>
        <begin position="3"/>
        <end position="60"/>
    </location>
</feature>
<keyword evidence="2" id="KW-0805">Transcription regulation</keyword>
<dbReference type="PRINTS" id="PR00039">
    <property type="entry name" value="HTHLYSR"/>
</dbReference>
<evidence type="ECO:0000313" key="7">
    <source>
        <dbReference type="Proteomes" id="UP001165667"/>
    </source>
</evidence>
<dbReference type="SUPFAM" id="SSF53850">
    <property type="entry name" value="Periplasmic binding protein-like II"/>
    <property type="match status" value="1"/>
</dbReference>
<name>A0AA41YTI3_9HYPH</name>
<dbReference type="EMBL" id="JAMOIM010000005">
    <property type="protein sequence ID" value="MCW6508301.1"/>
    <property type="molecule type" value="Genomic_DNA"/>
</dbReference>
<dbReference type="PANTHER" id="PTHR30346">
    <property type="entry name" value="TRANSCRIPTIONAL DUAL REGULATOR HCAR-RELATED"/>
    <property type="match status" value="1"/>
</dbReference>
<dbReference type="GO" id="GO:0003677">
    <property type="term" value="F:DNA binding"/>
    <property type="evidence" value="ECO:0007669"/>
    <property type="project" value="UniProtKB-KW"/>
</dbReference>